<keyword evidence="2" id="KW-0012">Acyltransferase</keyword>
<dbReference type="CDD" id="cd03360">
    <property type="entry name" value="LbH_AT_putative"/>
    <property type="match status" value="1"/>
</dbReference>
<dbReference type="AlphaFoldDB" id="A0A2Z4JQZ0"/>
<keyword evidence="2" id="KW-0808">Transferase</keyword>
<sequence length="218" mass="23949">MSKIIIFGTKENSELAHYYLKNDSDHEVIAFCVDGKYLESSNFNGLPVVAFEDLEKTCPPTEYKFIAPLAPTSMGLIRQEVFNRVCGKGYEFISYISSRATNFSSKIGKNCFILEDNTLQPYTSIGDNVLMWSGNHIGHHSTIRDHVSITSHVVISGRCDIGSNSFFGVNSTVRDGVKVAEGTFISLGAVITGDTAPWSVYKGASAELTKIPSTRVKF</sequence>
<evidence type="ECO:0000313" key="2">
    <source>
        <dbReference type="EMBL" id="AWW49190.1"/>
    </source>
</evidence>
<gene>
    <name evidence="2" type="ORF">Pas1_01650</name>
</gene>
<dbReference type="RefSeq" id="WP_112294298.1">
    <property type="nucleotide sequence ID" value="NZ_CBCSBS010000005.1"/>
</dbReference>
<evidence type="ECO:0000313" key="3">
    <source>
        <dbReference type="Proteomes" id="UP000248592"/>
    </source>
</evidence>
<accession>A0A2Z4JQZ0</accession>
<dbReference type="PANTHER" id="PTHR43300:SF4">
    <property type="entry name" value="ACYL-[ACYL-CARRIER-PROTEIN]--UDP-N-ACETYLGLUCOSAMINE O-ACYLTRANSFERASE"/>
    <property type="match status" value="1"/>
</dbReference>
<dbReference type="GO" id="GO:0016746">
    <property type="term" value="F:acyltransferase activity"/>
    <property type="evidence" value="ECO:0007669"/>
    <property type="project" value="UniProtKB-KW"/>
</dbReference>
<comment type="similarity">
    <text evidence="1">Belongs to the transferase hexapeptide repeat family.</text>
</comment>
<dbReference type="PANTHER" id="PTHR43300">
    <property type="entry name" value="ACETYLTRANSFERASE"/>
    <property type="match status" value="1"/>
</dbReference>
<dbReference type="Gene3D" id="3.40.50.720">
    <property type="entry name" value="NAD(P)-binding Rossmann-like Domain"/>
    <property type="match status" value="1"/>
</dbReference>
<dbReference type="InterPro" id="IPR020019">
    <property type="entry name" value="AcTrfase_PglD-like"/>
</dbReference>
<protein>
    <submittedName>
        <fullName evidence="2">Sugar O-acyltransferase</fullName>
    </submittedName>
</protein>
<name>A0A2Z4JQZ0_9BURK</name>
<reference evidence="3" key="1">
    <citation type="submission" date="2018-06" db="EMBL/GenBank/DDBJ databases">
        <title>Description of a new Polynucleobacter species.</title>
        <authorList>
            <person name="Hahn M.W."/>
        </authorList>
    </citation>
    <scope>NUCLEOTIDE SEQUENCE [LARGE SCALE GENOMIC DNA]</scope>
    <source>
        <strain evidence="3">MG-25-Pas1-D2</strain>
    </source>
</reference>
<dbReference type="Gene3D" id="2.160.10.10">
    <property type="entry name" value="Hexapeptide repeat proteins"/>
    <property type="match status" value="1"/>
</dbReference>
<dbReference type="Proteomes" id="UP000248592">
    <property type="component" value="Chromosome"/>
</dbReference>
<dbReference type="InterPro" id="IPR050179">
    <property type="entry name" value="Trans_hexapeptide_repeat"/>
</dbReference>
<dbReference type="InterPro" id="IPR001451">
    <property type="entry name" value="Hexapep"/>
</dbReference>
<organism evidence="2 3">
    <name type="scientific">Polynucleobacter paneuropaeus</name>
    <dbReference type="NCBI Taxonomy" id="2527775"/>
    <lineage>
        <taxon>Bacteria</taxon>
        <taxon>Pseudomonadati</taxon>
        <taxon>Pseudomonadota</taxon>
        <taxon>Betaproteobacteria</taxon>
        <taxon>Burkholderiales</taxon>
        <taxon>Burkholderiaceae</taxon>
        <taxon>Polynucleobacter</taxon>
    </lineage>
</organism>
<evidence type="ECO:0000256" key="1">
    <source>
        <dbReference type="ARBA" id="ARBA00007274"/>
    </source>
</evidence>
<dbReference type="EMBL" id="CP030085">
    <property type="protein sequence ID" value="AWW49190.1"/>
    <property type="molecule type" value="Genomic_DNA"/>
</dbReference>
<dbReference type="SUPFAM" id="SSF51161">
    <property type="entry name" value="Trimeric LpxA-like enzymes"/>
    <property type="match status" value="1"/>
</dbReference>
<dbReference type="InterPro" id="IPR011004">
    <property type="entry name" value="Trimer_LpxA-like_sf"/>
</dbReference>
<proteinExistence type="inferred from homology"/>
<dbReference type="Pfam" id="PF14602">
    <property type="entry name" value="Hexapep_2"/>
    <property type="match status" value="1"/>
</dbReference>